<dbReference type="CDD" id="cd20353">
    <property type="entry name" value="Rcat_RBR_RNF216"/>
    <property type="match status" value="1"/>
</dbReference>
<dbReference type="AlphaFoldDB" id="A0AAD9NLG3"/>
<sequence>MVYHMETCRYCKEDWAEHIGIPCEELEKKDETKIRLAFEEKMTEAKIRVCHRCKARFTKLDGCNKMTCRCGAKMCYICRKPEIDYIHFCQHVRDPGRGCKKCKDCSLWTNPDEDEERAIVELKKEAQTARKEQGYTEDKMIGASFSPVKKKRRVER</sequence>
<reference evidence="9" key="1">
    <citation type="journal article" date="2023" name="Mol. Biol. Evol.">
        <title>Third-Generation Sequencing Reveals the Adaptive Role of the Epigenome in Three Deep-Sea Polychaetes.</title>
        <authorList>
            <person name="Perez M."/>
            <person name="Aroh O."/>
            <person name="Sun Y."/>
            <person name="Lan Y."/>
            <person name="Juniper S.K."/>
            <person name="Young C.R."/>
            <person name="Angers B."/>
            <person name="Qian P.Y."/>
        </authorList>
    </citation>
    <scope>NUCLEOTIDE SEQUENCE</scope>
    <source>
        <strain evidence="9">R07B-5</strain>
    </source>
</reference>
<keyword evidence="4" id="KW-0677">Repeat</keyword>
<evidence type="ECO:0000256" key="3">
    <source>
        <dbReference type="ARBA" id="ARBA00022723"/>
    </source>
</evidence>
<organism evidence="9 10">
    <name type="scientific">Ridgeia piscesae</name>
    <name type="common">Tubeworm</name>
    <dbReference type="NCBI Taxonomy" id="27915"/>
    <lineage>
        <taxon>Eukaryota</taxon>
        <taxon>Metazoa</taxon>
        <taxon>Spiralia</taxon>
        <taxon>Lophotrochozoa</taxon>
        <taxon>Annelida</taxon>
        <taxon>Polychaeta</taxon>
        <taxon>Sedentaria</taxon>
        <taxon>Canalipalpata</taxon>
        <taxon>Sabellida</taxon>
        <taxon>Siboglinidae</taxon>
        <taxon>Ridgeia</taxon>
    </lineage>
</organism>
<evidence type="ECO:0000256" key="4">
    <source>
        <dbReference type="ARBA" id="ARBA00022737"/>
    </source>
</evidence>
<dbReference type="Gene3D" id="1.20.120.1750">
    <property type="match status" value="1"/>
</dbReference>
<dbReference type="Proteomes" id="UP001209878">
    <property type="component" value="Unassembled WGS sequence"/>
</dbReference>
<evidence type="ECO:0000313" key="9">
    <source>
        <dbReference type="EMBL" id="KAK2172928.1"/>
    </source>
</evidence>
<keyword evidence="2" id="KW-0808">Transferase</keyword>
<dbReference type="InterPro" id="IPR044066">
    <property type="entry name" value="TRIAD_supradom"/>
</dbReference>
<comment type="caution">
    <text evidence="9">The sequence shown here is derived from an EMBL/GenBank/DDBJ whole genome shotgun (WGS) entry which is preliminary data.</text>
</comment>
<feature type="domain" description="RING-type" evidence="8">
    <location>
        <begin position="1"/>
        <end position="103"/>
    </location>
</feature>
<evidence type="ECO:0000256" key="1">
    <source>
        <dbReference type="ARBA" id="ARBA00004906"/>
    </source>
</evidence>
<dbReference type="GO" id="GO:0008270">
    <property type="term" value="F:zinc ion binding"/>
    <property type="evidence" value="ECO:0007669"/>
    <property type="project" value="UniProtKB-KW"/>
</dbReference>
<dbReference type="PANTHER" id="PTHR22770:SF47">
    <property type="entry name" value="E3 UBIQUITIN-PROTEIN LIGASE RNF216"/>
    <property type="match status" value="1"/>
</dbReference>
<keyword evidence="10" id="KW-1185">Reference proteome</keyword>
<evidence type="ECO:0000256" key="5">
    <source>
        <dbReference type="ARBA" id="ARBA00022771"/>
    </source>
</evidence>
<name>A0AAD9NLG3_RIDPI</name>
<dbReference type="InterPro" id="IPR051628">
    <property type="entry name" value="LUBAC_E3_Ligases"/>
</dbReference>
<evidence type="ECO:0000256" key="2">
    <source>
        <dbReference type="ARBA" id="ARBA00022679"/>
    </source>
</evidence>
<dbReference type="Pfam" id="PF26200">
    <property type="entry name" value="Rcat_RNF216"/>
    <property type="match status" value="1"/>
</dbReference>
<keyword evidence="3" id="KW-0479">Metal-binding</keyword>
<protein>
    <recommendedName>
        <fullName evidence="8">RING-type domain-containing protein</fullName>
    </recommendedName>
</protein>
<evidence type="ECO:0000313" key="10">
    <source>
        <dbReference type="Proteomes" id="UP001209878"/>
    </source>
</evidence>
<evidence type="ECO:0000256" key="6">
    <source>
        <dbReference type="ARBA" id="ARBA00022786"/>
    </source>
</evidence>
<dbReference type="PANTHER" id="PTHR22770">
    <property type="entry name" value="UBIQUITIN CONJUGATING ENZYME 7 INTERACTING PROTEIN-RELATED"/>
    <property type="match status" value="1"/>
</dbReference>
<comment type="pathway">
    <text evidence="1">Protein modification; protein ubiquitination.</text>
</comment>
<keyword evidence="6" id="KW-0833">Ubl conjugation pathway</keyword>
<accession>A0AAD9NLG3</accession>
<dbReference type="GO" id="GO:0016740">
    <property type="term" value="F:transferase activity"/>
    <property type="evidence" value="ECO:0007669"/>
    <property type="project" value="UniProtKB-KW"/>
</dbReference>
<dbReference type="InterPro" id="IPR047546">
    <property type="entry name" value="Rcat_RBR_RNF216"/>
</dbReference>
<keyword evidence="7" id="KW-0862">Zinc</keyword>
<dbReference type="SUPFAM" id="SSF57850">
    <property type="entry name" value="RING/U-box"/>
    <property type="match status" value="1"/>
</dbReference>
<gene>
    <name evidence="9" type="ORF">NP493_919g01050</name>
</gene>
<dbReference type="EMBL" id="JAODUO010000917">
    <property type="protein sequence ID" value="KAK2172928.1"/>
    <property type="molecule type" value="Genomic_DNA"/>
</dbReference>
<evidence type="ECO:0000256" key="7">
    <source>
        <dbReference type="ARBA" id="ARBA00022833"/>
    </source>
</evidence>
<keyword evidence="5" id="KW-0863">Zinc-finger</keyword>
<dbReference type="PROSITE" id="PS51873">
    <property type="entry name" value="TRIAD"/>
    <property type="match status" value="1"/>
</dbReference>
<proteinExistence type="predicted"/>
<evidence type="ECO:0000259" key="8">
    <source>
        <dbReference type="PROSITE" id="PS51873"/>
    </source>
</evidence>